<gene>
    <name evidence="1" type="ORF">K491DRAFT_71589</name>
</gene>
<proteinExistence type="predicted"/>
<accession>A0A6A6SZE6</accession>
<evidence type="ECO:0000313" key="2">
    <source>
        <dbReference type="Proteomes" id="UP000799324"/>
    </source>
</evidence>
<evidence type="ECO:0000313" key="1">
    <source>
        <dbReference type="EMBL" id="KAF2651983.1"/>
    </source>
</evidence>
<reference evidence="1" key="1">
    <citation type="journal article" date="2020" name="Stud. Mycol.">
        <title>101 Dothideomycetes genomes: a test case for predicting lifestyles and emergence of pathogens.</title>
        <authorList>
            <person name="Haridas S."/>
            <person name="Albert R."/>
            <person name="Binder M."/>
            <person name="Bloem J."/>
            <person name="Labutti K."/>
            <person name="Salamov A."/>
            <person name="Andreopoulos B."/>
            <person name="Baker S."/>
            <person name="Barry K."/>
            <person name="Bills G."/>
            <person name="Bluhm B."/>
            <person name="Cannon C."/>
            <person name="Castanera R."/>
            <person name="Culley D."/>
            <person name="Daum C."/>
            <person name="Ezra D."/>
            <person name="Gonzalez J."/>
            <person name="Henrissat B."/>
            <person name="Kuo A."/>
            <person name="Liang C."/>
            <person name="Lipzen A."/>
            <person name="Lutzoni F."/>
            <person name="Magnuson J."/>
            <person name="Mondo S."/>
            <person name="Nolan M."/>
            <person name="Ohm R."/>
            <person name="Pangilinan J."/>
            <person name="Park H.-J."/>
            <person name="Ramirez L."/>
            <person name="Alfaro M."/>
            <person name="Sun H."/>
            <person name="Tritt A."/>
            <person name="Yoshinaga Y."/>
            <person name="Zwiers L.-H."/>
            <person name="Turgeon B."/>
            <person name="Goodwin S."/>
            <person name="Spatafora J."/>
            <person name="Crous P."/>
            <person name="Grigoriev I."/>
        </authorList>
    </citation>
    <scope>NUCLEOTIDE SEQUENCE</scope>
    <source>
        <strain evidence="1">CBS 122681</strain>
    </source>
</reference>
<dbReference type="Proteomes" id="UP000799324">
    <property type="component" value="Unassembled WGS sequence"/>
</dbReference>
<dbReference type="EMBL" id="MU004412">
    <property type="protein sequence ID" value="KAF2651983.1"/>
    <property type="molecule type" value="Genomic_DNA"/>
</dbReference>
<protein>
    <submittedName>
        <fullName evidence="1">Uncharacterized protein</fullName>
    </submittedName>
</protein>
<sequence>MYCMYAACRTTWSSMSHRKRLGEPPRPHLPLHMSRVQQFASFLDSAVPFLSLLASQISTSSSRTNTNSAQKPASRIGRTRSRGWIFLRSSSACTFAPTRDITCPSPFSLQSPIRLLASSAPSLRADHDRYRDLPSRRFLMLPGPAASSKPTLRHRHACALAILGYSLCLAVRHGSQKSRNARALYLATPQHWLLDICRGTCGTSCRWWMALAAFRRRGRRRRALDR</sequence>
<keyword evidence="2" id="KW-1185">Reference proteome</keyword>
<name>A0A6A6SZE6_9PLEO</name>
<organism evidence="1 2">
    <name type="scientific">Lophiostoma macrostomum CBS 122681</name>
    <dbReference type="NCBI Taxonomy" id="1314788"/>
    <lineage>
        <taxon>Eukaryota</taxon>
        <taxon>Fungi</taxon>
        <taxon>Dikarya</taxon>
        <taxon>Ascomycota</taxon>
        <taxon>Pezizomycotina</taxon>
        <taxon>Dothideomycetes</taxon>
        <taxon>Pleosporomycetidae</taxon>
        <taxon>Pleosporales</taxon>
        <taxon>Lophiostomataceae</taxon>
        <taxon>Lophiostoma</taxon>
    </lineage>
</organism>
<dbReference type="AlphaFoldDB" id="A0A6A6SZE6"/>